<evidence type="ECO:0000313" key="2">
    <source>
        <dbReference type="Proteomes" id="UP001164539"/>
    </source>
</evidence>
<name>A0ACC1Y9H2_MELAZ</name>
<sequence length="415" mass="47693">MMALEHKEAMQRICEASLKGLQSKGIPCNLQSSNGNSIEGFPELKDEISAHPAGDVGESVRPLSNEYVEYSNEFYNPTYQHDFGSWSTFYPDSQKVQHCPINSFESQFYAYPVEHRFQYVPYNTFAPAYPYDFQFQDFQYFVVIDFEATCDKEKNPHPQEIIEFPSVIVSSVTGQLEACFQTYVRPTCNQLLSDFCKDLTGIQQIQVDRGVTLSEALLRHDKWLENKGIKNTNFAVVTWSNWDCRVMLESECRFKKIRKPPYFNRWINLKVPFREVFGGVRCNLKEAVEMAGLAWQGRAHCGLDDAKNTARLLALLMHRGFKFSFTNSLMWQTTDGSLAWNQFPERIPTAPHQLHKPKDLHGPIFQYHPHCYCGVKSSKGMVRKPGPKQGSGFFGCGNWTVTRGARCHFFEWATS</sequence>
<accession>A0ACC1Y9H2</accession>
<keyword evidence="2" id="KW-1185">Reference proteome</keyword>
<reference evidence="1 2" key="1">
    <citation type="journal article" date="2023" name="Science">
        <title>Complex scaffold remodeling in plant triterpene biosynthesis.</title>
        <authorList>
            <person name="De La Pena R."/>
            <person name="Hodgson H."/>
            <person name="Liu J.C."/>
            <person name="Stephenson M.J."/>
            <person name="Martin A.C."/>
            <person name="Owen C."/>
            <person name="Harkess A."/>
            <person name="Leebens-Mack J."/>
            <person name="Jimenez L.E."/>
            <person name="Osbourn A."/>
            <person name="Sattely E.S."/>
        </authorList>
    </citation>
    <scope>NUCLEOTIDE SEQUENCE [LARGE SCALE GENOMIC DNA]</scope>
    <source>
        <strain evidence="2">cv. JPN11</strain>
        <tissue evidence="1">Leaf</tissue>
    </source>
</reference>
<dbReference type="Proteomes" id="UP001164539">
    <property type="component" value="Chromosome 4"/>
</dbReference>
<evidence type="ECO:0000313" key="1">
    <source>
        <dbReference type="EMBL" id="KAJ4720412.1"/>
    </source>
</evidence>
<comment type="caution">
    <text evidence="1">The sequence shown here is derived from an EMBL/GenBank/DDBJ whole genome shotgun (WGS) entry which is preliminary data.</text>
</comment>
<gene>
    <name evidence="1" type="ORF">OWV82_008244</name>
</gene>
<protein>
    <submittedName>
        <fullName evidence="1">ERI1 exoribonuclease</fullName>
    </submittedName>
</protein>
<dbReference type="EMBL" id="CM051397">
    <property type="protein sequence ID" value="KAJ4720412.1"/>
    <property type="molecule type" value="Genomic_DNA"/>
</dbReference>
<organism evidence="1 2">
    <name type="scientific">Melia azedarach</name>
    <name type="common">Chinaberry tree</name>
    <dbReference type="NCBI Taxonomy" id="155640"/>
    <lineage>
        <taxon>Eukaryota</taxon>
        <taxon>Viridiplantae</taxon>
        <taxon>Streptophyta</taxon>
        <taxon>Embryophyta</taxon>
        <taxon>Tracheophyta</taxon>
        <taxon>Spermatophyta</taxon>
        <taxon>Magnoliopsida</taxon>
        <taxon>eudicotyledons</taxon>
        <taxon>Gunneridae</taxon>
        <taxon>Pentapetalae</taxon>
        <taxon>rosids</taxon>
        <taxon>malvids</taxon>
        <taxon>Sapindales</taxon>
        <taxon>Meliaceae</taxon>
        <taxon>Melia</taxon>
    </lineage>
</organism>
<proteinExistence type="predicted"/>